<reference evidence="1" key="2">
    <citation type="journal article" date="2015" name="Data Brief">
        <title>Shoot transcriptome of the giant reed, Arundo donax.</title>
        <authorList>
            <person name="Barrero R.A."/>
            <person name="Guerrero F.D."/>
            <person name="Moolhuijzen P."/>
            <person name="Goolsby J.A."/>
            <person name="Tidwell J."/>
            <person name="Bellgard S.E."/>
            <person name="Bellgard M.I."/>
        </authorList>
    </citation>
    <scope>NUCLEOTIDE SEQUENCE</scope>
    <source>
        <tissue evidence="1">Shoot tissue taken approximately 20 cm above the soil surface</tissue>
    </source>
</reference>
<evidence type="ECO:0000313" key="1">
    <source>
        <dbReference type="EMBL" id="JAD38669.1"/>
    </source>
</evidence>
<dbReference type="EMBL" id="GBRH01259226">
    <property type="protein sequence ID" value="JAD38669.1"/>
    <property type="molecule type" value="Transcribed_RNA"/>
</dbReference>
<protein>
    <submittedName>
        <fullName evidence="1">ALDO1</fullName>
    </submittedName>
</protein>
<reference evidence="1" key="1">
    <citation type="submission" date="2014-09" db="EMBL/GenBank/DDBJ databases">
        <authorList>
            <person name="Magalhaes I.L.F."/>
            <person name="Oliveira U."/>
            <person name="Santos F.R."/>
            <person name="Vidigal T.H.D.A."/>
            <person name="Brescovit A.D."/>
            <person name="Santos A.J."/>
        </authorList>
    </citation>
    <scope>NUCLEOTIDE SEQUENCE</scope>
    <source>
        <tissue evidence="1">Shoot tissue taken approximately 20 cm above the soil surface</tissue>
    </source>
</reference>
<accession>A0A0A8ZH08</accession>
<proteinExistence type="predicted"/>
<dbReference type="AlphaFoldDB" id="A0A0A8ZH08"/>
<name>A0A0A8ZH08_ARUDO</name>
<sequence>MASSIVRIGGCRFSVLYSITACFAAI</sequence>
<organism evidence="1">
    <name type="scientific">Arundo donax</name>
    <name type="common">Giant reed</name>
    <name type="synonym">Donax arundinaceus</name>
    <dbReference type="NCBI Taxonomy" id="35708"/>
    <lineage>
        <taxon>Eukaryota</taxon>
        <taxon>Viridiplantae</taxon>
        <taxon>Streptophyta</taxon>
        <taxon>Embryophyta</taxon>
        <taxon>Tracheophyta</taxon>
        <taxon>Spermatophyta</taxon>
        <taxon>Magnoliopsida</taxon>
        <taxon>Liliopsida</taxon>
        <taxon>Poales</taxon>
        <taxon>Poaceae</taxon>
        <taxon>PACMAD clade</taxon>
        <taxon>Arundinoideae</taxon>
        <taxon>Arundineae</taxon>
        <taxon>Arundo</taxon>
    </lineage>
</organism>